<dbReference type="STRING" id="1576480.XU08_C0004G0004"/>
<evidence type="ECO:0000313" key="9">
    <source>
        <dbReference type="Proteomes" id="UP000051297"/>
    </source>
</evidence>
<accession>A0A0T5ZWX6</accession>
<dbReference type="Proteomes" id="UP000051297">
    <property type="component" value="Unassembled WGS sequence"/>
</dbReference>
<dbReference type="Gene3D" id="3.40.30.10">
    <property type="entry name" value="Glutaredoxin"/>
    <property type="match status" value="1"/>
</dbReference>
<sequence length="252" mass="26843">MAKRLDLLKYQSLFIPASIFLGGLAVALAIVFTGGLGRVTSGADENPSGEVQVSVDNDPGLGYPDAPVTIVEFLSFECPFCKIFHDETFPQLKSQYIDTGKVRFVVRDLPLSFQDPAATKDALAADCAHDQGGDAAYFGYIDEIFARTGTEGAGLPNVGKISGYDDAAKKVGLDLTRFSSCLSSEQFKDEVAKDLADAMKLAQDNPTVFDQGIGTPTFIVGKTDSSGTFTGQVVSGAQPFASFQQVIDELLK</sequence>
<evidence type="ECO:0000256" key="6">
    <source>
        <dbReference type="SAM" id="Phobius"/>
    </source>
</evidence>
<dbReference type="SUPFAM" id="SSF52833">
    <property type="entry name" value="Thioredoxin-like"/>
    <property type="match status" value="1"/>
</dbReference>
<dbReference type="PANTHER" id="PTHR13887">
    <property type="entry name" value="GLUTATHIONE S-TRANSFERASE KAPPA"/>
    <property type="match status" value="1"/>
</dbReference>
<evidence type="ECO:0000256" key="1">
    <source>
        <dbReference type="ARBA" id="ARBA00005791"/>
    </source>
</evidence>
<feature type="domain" description="Thioredoxin" evidence="7">
    <location>
        <begin position="40"/>
        <end position="252"/>
    </location>
</feature>
<evidence type="ECO:0000256" key="5">
    <source>
        <dbReference type="ARBA" id="ARBA00023284"/>
    </source>
</evidence>
<protein>
    <submittedName>
        <fullName evidence="8">DSBA oxidoreductase</fullName>
    </submittedName>
</protein>
<comment type="caution">
    <text evidence="8">The sequence shown here is derived from an EMBL/GenBank/DDBJ whole genome shotgun (WGS) entry which is preliminary data.</text>
</comment>
<name>A0A0T5ZWX6_UNCKA</name>
<keyword evidence="2" id="KW-0732">Signal</keyword>
<keyword evidence="5" id="KW-0676">Redox-active center</keyword>
<organism evidence="8 9">
    <name type="scientific">candidate division WWE3 bacterium CSP1-7</name>
    <dbReference type="NCBI Taxonomy" id="1576480"/>
    <lineage>
        <taxon>Bacteria</taxon>
        <taxon>Katanobacteria</taxon>
    </lineage>
</organism>
<dbReference type="GO" id="GO:0016491">
    <property type="term" value="F:oxidoreductase activity"/>
    <property type="evidence" value="ECO:0007669"/>
    <property type="project" value="UniProtKB-KW"/>
</dbReference>
<evidence type="ECO:0000259" key="7">
    <source>
        <dbReference type="PROSITE" id="PS51352"/>
    </source>
</evidence>
<keyword evidence="6" id="KW-0472">Membrane</keyword>
<dbReference type="EMBL" id="LDXK01000004">
    <property type="protein sequence ID" value="KRT67296.1"/>
    <property type="molecule type" value="Genomic_DNA"/>
</dbReference>
<gene>
    <name evidence="8" type="ORF">XU08_C0004G0004</name>
</gene>
<keyword evidence="4" id="KW-1015">Disulfide bond</keyword>
<keyword evidence="6" id="KW-1133">Transmembrane helix</keyword>
<evidence type="ECO:0000256" key="4">
    <source>
        <dbReference type="ARBA" id="ARBA00023157"/>
    </source>
</evidence>
<dbReference type="PANTHER" id="PTHR13887:SF14">
    <property type="entry name" value="DISULFIDE BOND FORMATION PROTEIN D"/>
    <property type="match status" value="1"/>
</dbReference>
<reference evidence="8 9" key="1">
    <citation type="submission" date="2015-05" db="EMBL/GenBank/DDBJ databases">
        <title>Critical biogeochemical functions in the subsurface are associated with bacteria from new phyla and little studied lineages.</title>
        <authorList>
            <person name="Hug L.A."/>
            <person name="Thomas B.C."/>
            <person name="Sharon I."/>
            <person name="Brown C.T."/>
            <person name="Sharma R."/>
            <person name="Hettich R.L."/>
            <person name="Wilkins M.J."/>
            <person name="Williams K.H."/>
            <person name="Singh A."/>
            <person name="Banfield J.F."/>
        </authorList>
    </citation>
    <scope>NUCLEOTIDE SEQUENCE [LARGE SCALE GENOMIC DNA]</scope>
    <source>
        <strain evidence="8">CSP1-7</strain>
    </source>
</reference>
<evidence type="ECO:0000256" key="2">
    <source>
        <dbReference type="ARBA" id="ARBA00022729"/>
    </source>
</evidence>
<evidence type="ECO:0000313" key="8">
    <source>
        <dbReference type="EMBL" id="KRT67296.1"/>
    </source>
</evidence>
<dbReference type="Pfam" id="PF13462">
    <property type="entry name" value="Thioredoxin_4"/>
    <property type="match status" value="1"/>
</dbReference>
<evidence type="ECO:0000256" key="3">
    <source>
        <dbReference type="ARBA" id="ARBA00023002"/>
    </source>
</evidence>
<dbReference type="InterPro" id="IPR012336">
    <property type="entry name" value="Thioredoxin-like_fold"/>
</dbReference>
<keyword evidence="3" id="KW-0560">Oxidoreductase</keyword>
<dbReference type="InterPro" id="IPR036249">
    <property type="entry name" value="Thioredoxin-like_sf"/>
</dbReference>
<comment type="similarity">
    <text evidence="1">Belongs to the thioredoxin family. DsbA subfamily.</text>
</comment>
<keyword evidence="6" id="KW-0812">Transmembrane</keyword>
<proteinExistence type="inferred from homology"/>
<dbReference type="AlphaFoldDB" id="A0A0T5ZWX6"/>
<feature type="transmembrane region" description="Helical" evidence="6">
    <location>
        <begin position="12"/>
        <end position="32"/>
    </location>
</feature>
<dbReference type="InterPro" id="IPR013766">
    <property type="entry name" value="Thioredoxin_domain"/>
</dbReference>
<dbReference type="PROSITE" id="PS51352">
    <property type="entry name" value="THIOREDOXIN_2"/>
    <property type="match status" value="1"/>
</dbReference>